<sequence>MKINTPLLLLFIPPTIYANNLENTFANETMKKIDINCRHEGAVKVNCTGLDSTTTCICSHKNLYKEAFTHFCEEKYDIPDHLAREEREYTEWRCNRYHTDDELWFDPLLEVEPIESEQEVDIVGVILGVVFGVMVVVVIGLWCFWLRIKKQRKEAEGLVAHLKASSGDIEMNGMSSEILGREYFATIVTREESPWNVQAELAPARGENEEEAGR</sequence>
<feature type="signal peptide" evidence="2">
    <location>
        <begin position="1"/>
        <end position="18"/>
    </location>
</feature>
<feature type="chain" id="PRO_5004652487" description="Extracellular membrane protein CFEM domain-containing protein" evidence="2">
    <location>
        <begin position="19"/>
        <end position="214"/>
    </location>
</feature>
<organism evidence="3 4">
    <name type="scientific">Pyronema omphalodes (strain CBS 100304)</name>
    <name type="common">Pyronema confluens</name>
    <dbReference type="NCBI Taxonomy" id="1076935"/>
    <lineage>
        <taxon>Eukaryota</taxon>
        <taxon>Fungi</taxon>
        <taxon>Dikarya</taxon>
        <taxon>Ascomycota</taxon>
        <taxon>Pezizomycotina</taxon>
        <taxon>Pezizomycetes</taxon>
        <taxon>Pezizales</taxon>
        <taxon>Pyronemataceae</taxon>
        <taxon>Pyronema</taxon>
    </lineage>
</organism>
<keyword evidence="1" id="KW-0472">Membrane</keyword>
<evidence type="ECO:0000256" key="2">
    <source>
        <dbReference type="SAM" id="SignalP"/>
    </source>
</evidence>
<evidence type="ECO:0008006" key="5">
    <source>
        <dbReference type="Google" id="ProtNLM"/>
    </source>
</evidence>
<proteinExistence type="predicted"/>
<name>U4LN19_PYROM</name>
<dbReference type="AlphaFoldDB" id="U4LN19"/>
<dbReference type="OrthoDB" id="10313842at2759"/>
<keyword evidence="1" id="KW-1133">Transmembrane helix</keyword>
<evidence type="ECO:0000313" key="4">
    <source>
        <dbReference type="Proteomes" id="UP000018144"/>
    </source>
</evidence>
<keyword evidence="4" id="KW-1185">Reference proteome</keyword>
<keyword evidence="2" id="KW-0732">Signal</keyword>
<feature type="transmembrane region" description="Helical" evidence="1">
    <location>
        <begin position="122"/>
        <end position="145"/>
    </location>
</feature>
<gene>
    <name evidence="3" type="ORF">PCON_14007</name>
</gene>
<dbReference type="Proteomes" id="UP000018144">
    <property type="component" value="Unassembled WGS sequence"/>
</dbReference>
<dbReference type="EMBL" id="HF935976">
    <property type="protein sequence ID" value="CCX32982.1"/>
    <property type="molecule type" value="Genomic_DNA"/>
</dbReference>
<evidence type="ECO:0000256" key="1">
    <source>
        <dbReference type="SAM" id="Phobius"/>
    </source>
</evidence>
<reference evidence="3 4" key="1">
    <citation type="journal article" date="2013" name="PLoS Genet.">
        <title>The genome and development-dependent transcriptomes of Pyronema confluens: a window into fungal evolution.</title>
        <authorList>
            <person name="Traeger S."/>
            <person name="Altegoer F."/>
            <person name="Freitag M."/>
            <person name="Gabaldon T."/>
            <person name="Kempken F."/>
            <person name="Kumar A."/>
            <person name="Marcet-Houben M."/>
            <person name="Poggeler S."/>
            <person name="Stajich J.E."/>
            <person name="Nowrousian M."/>
        </authorList>
    </citation>
    <scope>NUCLEOTIDE SEQUENCE [LARGE SCALE GENOMIC DNA]</scope>
    <source>
        <strain evidence="4">CBS 100304</strain>
        <tissue evidence="3">Vegetative mycelium</tissue>
    </source>
</reference>
<keyword evidence="1" id="KW-0812">Transmembrane</keyword>
<accession>U4LN19</accession>
<evidence type="ECO:0000313" key="3">
    <source>
        <dbReference type="EMBL" id="CCX32982.1"/>
    </source>
</evidence>
<protein>
    <recommendedName>
        <fullName evidence="5">Extracellular membrane protein CFEM domain-containing protein</fullName>
    </recommendedName>
</protein>